<dbReference type="GO" id="GO:0022857">
    <property type="term" value="F:transmembrane transporter activity"/>
    <property type="evidence" value="ECO:0007669"/>
    <property type="project" value="InterPro"/>
</dbReference>
<protein>
    <submittedName>
        <fullName evidence="9">Efflux pump dotC</fullName>
    </submittedName>
</protein>
<keyword evidence="5 7" id="KW-0472">Membrane</keyword>
<evidence type="ECO:0000256" key="2">
    <source>
        <dbReference type="ARBA" id="ARBA00007520"/>
    </source>
</evidence>
<feature type="transmembrane region" description="Helical" evidence="7">
    <location>
        <begin position="245"/>
        <end position="271"/>
    </location>
</feature>
<feature type="transmembrane region" description="Helical" evidence="7">
    <location>
        <begin position="349"/>
        <end position="374"/>
    </location>
</feature>
<dbReference type="InterPro" id="IPR011701">
    <property type="entry name" value="MFS"/>
</dbReference>
<comment type="subcellular location">
    <subcellularLocation>
        <location evidence="1">Membrane</location>
        <topology evidence="1">Multi-pass membrane protein</topology>
    </subcellularLocation>
</comment>
<feature type="transmembrane region" description="Helical" evidence="7">
    <location>
        <begin position="450"/>
        <end position="473"/>
    </location>
</feature>
<dbReference type="Gene3D" id="1.20.1720.10">
    <property type="entry name" value="Multidrug resistance protein D"/>
    <property type="match status" value="1"/>
</dbReference>
<dbReference type="CDD" id="cd17502">
    <property type="entry name" value="MFS_Azr1_MDR_like"/>
    <property type="match status" value="1"/>
</dbReference>
<dbReference type="PANTHER" id="PTHR23501:SF102">
    <property type="entry name" value="DRUG TRANSPORTER, PUTATIVE (AFU_ORTHOLOGUE AFUA_3G08530)-RELATED"/>
    <property type="match status" value="1"/>
</dbReference>
<sequence>MEKPQTQPEEGSNHLRKPIHQQHEDTQAETGTSATENAQVVEGVADSETDEEKSAPAARMSHFQTVVLTLALCACVFLAALDVTIITTALPTIAEKFHSVAGYAWIGAAYTLGEAASTPIWGKLSDIWGRKPLLQIAIGVFFVGSLLSALSVDIGMLIVGRSIQGIGGGGLLTLPNIIIGDLFSMRVRGKYYGFIGMTWALASSIGPVLGGVLTEKVSWRWLPIIGLVFVLIFLLLKLETPKTPIVAGLAAVDWLGCLSIVGATVMLLLGLEFGGVTHPWKSAIVICLIAFGIFTAVIFVLIEWKVAKYPVMPLRLFSKTSNAASLAAVFLHGMTFVVGTFYLPLYYQGVLGATALLSGVWLLPLTGGMAFSASCTGGYIKASGRFLETIWIGFILMTLGFGLFINLDDSKNWPKIILYQIIAGLGVGTNFQGPLIALQNGVSGQDIATATSLLGFTRALATSVGIVVGGVIFQNGFQSHASQLQNSLGAAADAFLGGAATASTELVDRLPEAQRAVTRRVYFDSLKNVWIFAVATSAVGLFVIVAIRKSTLSKQHEVVKTGLDAEEERRRTFLVKEEREM</sequence>
<feature type="transmembrane region" description="Helical" evidence="7">
    <location>
        <begin position="219"/>
        <end position="238"/>
    </location>
</feature>
<dbReference type="Gene3D" id="1.20.1250.20">
    <property type="entry name" value="MFS general substrate transporter like domains"/>
    <property type="match status" value="1"/>
</dbReference>
<keyword evidence="10" id="KW-1185">Reference proteome</keyword>
<feature type="region of interest" description="Disordered" evidence="6">
    <location>
        <begin position="1"/>
        <end position="56"/>
    </location>
</feature>
<feature type="transmembrane region" description="Helical" evidence="7">
    <location>
        <begin position="529"/>
        <end position="547"/>
    </location>
</feature>
<comment type="similarity">
    <text evidence="2">Belongs to the major facilitator superfamily. TCR/Tet family.</text>
</comment>
<dbReference type="FunFam" id="1.20.1250.20:FF:000196">
    <property type="entry name" value="MFS toxin efflux pump (AflT)"/>
    <property type="match status" value="1"/>
</dbReference>
<dbReference type="GO" id="GO:0005886">
    <property type="term" value="C:plasma membrane"/>
    <property type="evidence" value="ECO:0007669"/>
    <property type="project" value="TreeGrafter"/>
</dbReference>
<dbReference type="PANTHER" id="PTHR23501">
    <property type="entry name" value="MAJOR FACILITATOR SUPERFAMILY"/>
    <property type="match status" value="1"/>
</dbReference>
<dbReference type="SUPFAM" id="SSF103473">
    <property type="entry name" value="MFS general substrate transporter"/>
    <property type="match status" value="1"/>
</dbReference>
<evidence type="ECO:0000256" key="5">
    <source>
        <dbReference type="ARBA" id="ARBA00023136"/>
    </source>
</evidence>
<evidence type="ECO:0000256" key="6">
    <source>
        <dbReference type="SAM" id="MobiDB-lite"/>
    </source>
</evidence>
<feature type="transmembrane region" description="Helical" evidence="7">
    <location>
        <begin position="417"/>
        <end position="438"/>
    </location>
</feature>
<accession>A0A9P6VH13</accession>
<feature type="transmembrane region" description="Helical" evidence="7">
    <location>
        <begin position="66"/>
        <end position="90"/>
    </location>
</feature>
<reference evidence="9" key="1">
    <citation type="submission" date="2019-07" db="EMBL/GenBank/DDBJ databases">
        <title>Hyphodiscus hymeniophilus genome sequencing and assembly.</title>
        <authorList>
            <person name="Kramer G."/>
            <person name="Nodwell J."/>
        </authorList>
    </citation>
    <scope>NUCLEOTIDE SEQUENCE</scope>
    <source>
        <strain evidence="9">ATCC 34498</strain>
    </source>
</reference>
<keyword evidence="4 7" id="KW-1133">Transmembrane helix</keyword>
<dbReference type="InterPro" id="IPR036259">
    <property type="entry name" value="MFS_trans_sf"/>
</dbReference>
<name>A0A9P6VH13_9HELO</name>
<dbReference type="PROSITE" id="PS50850">
    <property type="entry name" value="MFS"/>
    <property type="match status" value="1"/>
</dbReference>
<dbReference type="Pfam" id="PF07690">
    <property type="entry name" value="MFS_1"/>
    <property type="match status" value="1"/>
</dbReference>
<feature type="transmembrane region" description="Helical" evidence="7">
    <location>
        <begin position="191"/>
        <end position="213"/>
    </location>
</feature>
<dbReference type="EMBL" id="VNKQ01000012">
    <property type="protein sequence ID" value="KAG0647649.1"/>
    <property type="molecule type" value="Genomic_DNA"/>
</dbReference>
<feature type="transmembrane region" description="Helical" evidence="7">
    <location>
        <begin position="133"/>
        <end position="152"/>
    </location>
</feature>
<evidence type="ECO:0000256" key="1">
    <source>
        <dbReference type="ARBA" id="ARBA00004141"/>
    </source>
</evidence>
<dbReference type="Proteomes" id="UP000785200">
    <property type="component" value="Unassembled WGS sequence"/>
</dbReference>
<feature type="transmembrane region" description="Helical" evidence="7">
    <location>
        <begin position="323"/>
        <end position="343"/>
    </location>
</feature>
<evidence type="ECO:0000256" key="7">
    <source>
        <dbReference type="SAM" id="Phobius"/>
    </source>
</evidence>
<comment type="caution">
    <text evidence="9">The sequence shown here is derived from an EMBL/GenBank/DDBJ whole genome shotgun (WGS) entry which is preliminary data.</text>
</comment>
<organism evidence="9 10">
    <name type="scientific">Hyphodiscus hymeniophilus</name>
    <dbReference type="NCBI Taxonomy" id="353542"/>
    <lineage>
        <taxon>Eukaryota</taxon>
        <taxon>Fungi</taxon>
        <taxon>Dikarya</taxon>
        <taxon>Ascomycota</taxon>
        <taxon>Pezizomycotina</taxon>
        <taxon>Leotiomycetes</taxon>
        <taxon>Helotiales</taxon>
        <taxon>Hyphodiscaceae</taxon>
        <taxon>Hyphodiscus</taxon>
    </lineage>
</organism>
<gene>
    <name evidence="9" type="ORF">D0Z07_6715</name>
</gene>
<evidence type="ECO:0000256" key="3">
    <source>
        <dbReference type="ARBA" id="ARBA00022692"/>
    </source>
</evidence>
<evidence type="ECO:0000259" key="8">
    <source>
        <dbReference type="PROSITE" id="PS50850"/>
    </source>
</evidence>
<dbReference type="PRINTS" id="PR01036">
    <property type="entry name" value="TCRTETB"/>
</dbReference>
<dbReference type="InterPro" id="IPR020846">
    <property type="entry name" value="MFS_dom"/>
</dbReference>
<feature type="compositionally biased region" description="Polar residues" evidence="6">
    <location>
        <begin position="28"/>
        <end position="38"/>
    </location>
</feature>
<feature type="transmembrane region" description="Helical" evidence="7">
    <location>
        <begin position="386"/>
        <end position="405"/>
    </location>
</feature>
<feature type="transmembrane region" description="Helical" evidence="7">
    <location>
        <begin position="283"/>
        <end position="302"/>
    </location>
</feature>
<evidence type="ECO:0000313" key="10">
    <source>
        <dbReference type="Proteomes" id="UP000785200"/>
    </source>
</evidence>
<feature type="transmembrane region" description="Helical" evidence="7">
    <location>
        <begin position="158"/>
        <end position="179"/>
    </location>
</feature>
<dbReference type="OrthoDB" id="10021397at2759"/>
<feature type="transmembrane region" description="Helical" evidence="7">
    <location>
        <begin position="102"/>
        <end position="121"/>
    </location>
</feature>
<evidence type="ECO:0000256" key="4">
    <source>
        <dbReference type="ARBA" id="ARBA00022989"/>
    </source>
</evidence>
<feature type="domain" description="Major facilitator superfamily (MFS) profile" evidence="8">
    <location>
        <begin position="68"/>
        <end position="552"/>
    </location>
</feature>
<feature type="compositionally biased region" description="Polar residues" evidence="6">
    <location>
        <begin position="1"/>
        <end position="10"/>
    </location>
</feature>
<keyword evidence="3 7" id="KW-0812">Transmembrane</keyword>
<proteinExistence type="inferred from homology"/>
<evidence type="ECO:0000313" key="9">
    <source>
        <dbReference type="EMBL" id="KAG0647649.1"/>
    </source>
</evidence>
<dbReference type="AlphaFoldDB" id="A0A9P6VH13"/>